<evidence type="ECO:0000313" key="2">
    <source>
        <dbReference type="EMBL" id="KAJ8454669.1"/>
    </source>
</evidence>
<dbReference type="Proteomes" id="UP001215151">
    <property type="component" value="Unassembled WGS sequence"/>
</dbReference>
<evidence type="ECO:0000256" key="1">
    <source>
        <dbReference type="SAM" id="MobiDB-lite"/>
    </source>
</evidence>
<keyword evidence="3" id="KW-1185">Reference proteome</keyword>
<feature type="region of interest" description="Disordered" evidence="1">
    <location>
        <begin position="71"/>
        <end position="101"/>
    </location>
</feature>
<evidence type="ECO:0000313" key="3">
    <source>
        <dbReference type="Proteomes" id="UP001215151"/>
    </source>
</evidence>
<sequence length="473" mass="51330">MRCTSGEEERIVCLPPPEYEPFHPNGLLDPSGGITGDISRPGEAVKTAQNGDVGSHGFGAQFKPLNVTTLGKRKNDAQPPTALPHASGKPHSSLDGTLCSAKPFSAGQQARLGAPNRPVSPFFPSSSSLSMHHFRAPTAPPQITRNDDFSSNKAHIVSFQGSLANEPGDLAGKPLGPPLDQSYRLAHALDTSFGSLRSRTASQPSLASIHEVAEEEEATSPQKLLAMESSPANIVNGQRGYARGYEQQHPFSDTIEDEAQMQQGLRRSIKRAGRGEEDEDEFEYGTGAKRYKPAEYQDNFAPLYNGQVSPTHRPGTAYERTVTPAHVGGPLFAPSAQFPPGSVKGPDDMDKHRRALYMLLGQDFDVVMEAHADAYQQARKKWSECSVEEWTQGADELAGRFGKMLDFVKDHMTTKLALYASMQTNIDEHKQVLSEREKTLKEARESLVREGGAVVGSMPVLAAPAEKVEVCGI</sequence>
<organism evidence="2 3">
    <name type="scientific">Trametes cubensis</name>
    <dbReference type="NCBI Taxonomy" id="1111947"/>
    <lineage>
        <taxon>Eukaryota</taxon>
        <taxon>Fungi</taxon>
        <taxon>Dikarya</taxon>
        <taxon>Basidiomycota</taxon>
        <taxon>Agaricomycotina</taxon>
        <taxon>Agaricomycetes</taxon>
        <taxon>Polyporales</taxon>
        <taxon>Polyporaceae</taxon>
        <taxon>Trametes</taxon>
    </lineage>
</organism>
<dbReference type="AlphaFoldDB" id="A0AAD7TEZ4"/>
<feature type="region of interest" description="Disordered" evidence="1">
    <location>
        <begin position="14"/>
        <end position="45"/>
    </location>
</feature>
<reference evidence="2" key="1">
    <citation type="submission" date="2022-11" db="EMBL/GenBank/DDBJ databases">
        <title>Genome Sequence of Cubamyces cubensis.</title>
        <authorList>
            <person name="Buettner E."/>
        </authorList>
    </citation>
    <scope>NUCLEOTIDE SEQUENCE</scope>
    <source>
        <strain evidence="2">MPL-01</strain>
    </source>
</reference>
<evidence type="ECO:0008006" key="4">
    <source>
        <dbReference type="Google" id="ProtNLM"/>
    </source>
</evidence>
<comment type="caution">
    <text evidence="2">The sequence shown here is derived from an EMBL/GenBank/DDBJ whole genome shotgun (WGS) entry which is preliminary data.</text>
</comment>
<proteinExistence type="predicted"/>
<dbReference type="EMBL" id="JAPEVG010000916">
    <property type="protein sequence ID" value="KAJ8454669.1"/>
    <property type="molecule type" value="Genomic_DNA"/>
</dbReference>
<gene>
    <name evidence="2" type="ORF">ONZ51_g12895</name>
</gene>
<protein>
    <recommendedName>
        <fullName evidence="4">Extracellular mutant protein 11 C-terminal domain-containing protein</fullName>
    </recommendedName>
</protein>
<name>A0AAD7TEZ4_9APHY</name>
<accession>A0AAD7TEZ4</accession>